<evidence type="ECO:0000313" key="4">
    <source>
        <dbReference type="Proteomes" id="UP000663832"/>
    </source>
</evidence>
<feature type="transmembrane region" description="Helical" evidence="1">
    <location>
        <begin position="34"/>
        <end position="56"/>
    </location>
</feature>
<keyword evidence="1" id="KW-0812">Transmembrane</keyword>
<sequence length="758" mass="87907">MSSWHGYRHRRSSILLYRRTKQTRKCCSLTKKDIFRILSSLALPLMLGIFTVVLSFDQKNLATKQRLEDRRLADEQREQDLNISHEQRREDRELAREHRLQDLNQSILQRTLERMIADETRNISEQTRIHQFKIEDKRYRDVLLTNYINQMSDLLKEINESITNNSLLRTLIRLKTLTLLRQLDSNRNSEVIRFLYEANLLSSHEKSPIDLYTGELLSIDMSSKIIGEKMHNLYLSGADLTGSSFRNRDLTGTNFSGAILTDVDFSFTKLTNTDLSYTKFNGSFKLYKTDLRKINLAYANLMGIDFTDILSKPSNVNQLDSYRSVVYVNFTHANLINTRFCEVSFSSVHFGGELRFIDFSNTSWMNVILQSVSGTHLNFAYSYFVHNVTFVDVESIRNASFFMAKLNYVIFSDENYGSYLQNITFDFAQLKNVRFLGTNIIYSSFVNVTITNSSFDINYLYNSTFINAIMSQVTFSVTMRYVIFDNVVFNNSIIFSKGSYIFRSSFRQAHMQNIIADQCEFLSVDMNRVNLNNSTMFASYLSMSNLINSDFTGVNLLMANLSHSNLFNACITDEQLYSAISIENTILPNGTIAYDMPLIRNGNADCHKRVEEDWNVEPSNSILLTKFMNDNHSANRDVDCMFVANRSLIKNNSLKNVTMSQRIDVTRYRSIFLHKLAVLQIISDCNQYVDIIVIERNEDNEILNVWTLQKQGYNSYPESKTTTIEIKLQFDMNDNKTAMCDNIRFYIKLRCYLCVDSS</sequence>
<comment type="caution">
    <text evidence="3">The sequence shown here is derived from an EMBL/GenBank/DDBJ whole genome shotgun (WGS) entry which is preliminary data.</text>
</comment>
<evidence type="ECO:0008006" key="5">
    <source>
        <dbReference type="Google" id="ProtNLM"/>
    </source>
</evidence>
<dbReference type="Proteomes" id="UP000663832">
    <property type="component" value="Unassembled WGS sequence"/>
</dbReference>
<accession>A0A815SFR3</accession>
<evidence type="ECO:0000313" key="2">
    <source>
        <dbReference type="EMBL" id="CAF0849919.1"/>
    </source>
</evidence>
<dbReference type="InterPro" id="IPR051082">
    <property type="entry name" value="Pentapeptide-BTB/POZ_domain"/>
</dbReference>
<keyword evidence="1" id="KW-1133">Transmembrane helix</keyword>
<dbReference type="EMBL" id="CAJNOI010000024">
    <property type="protein sequence ID" value="CAF0849919.1"/>
    <property type="molecule type" value="Genomic_DNA"/>
</dbReference>
<dbReference type="SUPFAM" id="SSF141571">
    <property type="entry name" value="Pentapeptide repeat-like"/>
    <property type="match status" value="2"/>
</dbReference>
<dbReference type="OrthoDB" id="10065652at2759"/>
<gene>
    <name evidence="2" type="ORF">BJG266_LOCUS7782</name>
    <name evidence="3" type="ORF">QVE165_LOCUS42783</name>
</gene>
<dbReference type="InterPro" id="IPR001646">
    <property type="entry name" value="5peptide_repeat"/>
</dbReference>
<proteinExistence type="predicted"/>
<dbReference type="Pfam" id="PF00805">
    <property type="entry name" value="Pentapeptide"/>
    <property type="match status" value="3"/>
</dbReference>
<keyword evidence="1" id="KW-0472">Membrane</keyword>
<dbReference type="Proteomes" id="UP000663877">
    <property type="component" value="Unassembled WGS sequence"/>
</dbReference>
<keyword evidence="4" id="KW-1185">Reference proteome</keyword>
<dbReference type="EMBL" id="CAJNOM010000535">
    <property type="protein sequence ID" value="CAF1489556.1"/>
    <property type="molecule type" value="Genomic_DNA"/>
</dbReference>
<dbReference type="PANTHER" id="PTHR14136:SF17">
    <property type="entry name" value="BTB_POZ DOMAIN-CONTAINING PROTEIN KCTD9"/>
    <property type="match status" value="1"/>
</dbReference>
<dbReference type="PANTHER" id="PTHR14136">
    <property type="entry name" value="BTB_POZ DOMAIN-CONTAINING PROTEIN KCTD9"/>
    <property type="match status" value="1"/>
</dbReference>
<name>A0A815SFR3_9BILA</name>
<reference evidence="3" key="1">
    <citation type="submission" date="2021-02" db="EMBL/GenBank/DDBJ databases">
        <authorList>
            <person name="Nowell W R."/>
        </authorList>
    </citation>
    <scope>NUCLEOTIDE SEQUENCE</scope>
</reference>
<evidence type="ECO:0000256" key="1">
    <source>
        <dbReference type="SAM" id="Phobius"/>
    </source>
</evidence>
<dbReference type="AlphaFoldDB" id="A0A815SFR3"/>
<protein>
    <recommendedName>
        <fullName evidence="5">Pentapeptide repeat-containing protein</fullName>
    </recommendedName>
</protein>
<evidence type="ECO:0000313" key="3">
    <source>
        <dbReference type="EMBL" id="CAF1489556.1"/>
    </source>
</evidence>
<dbReference type="Gene3D" id="2.160.20.80">
    <property type="entry name" value="E3 ubiquitin-protein ligase SopA"/>
    <property type="match status" value="2"/>
</dbReference>
<organism evidence="3 4">
    <name type="scientific">Adineta steineri</name>
    <dbReference type="NCBI Taxonomy" id="433720"/>
    <lineage>
        <taxon>Eukaryota</taxon>
        <taxon>Metazoa</taxon>
        <taxon>Spiralia</taxon>
        <taxon>Gnathifera</taxon>
        <taxon>Rotifera</taxon>
        <taxon>Eurotatoria</taxon>
        <taxon>Bdelloidea</taxon>
        <taxon>Adinetida</taxon>
        <taxon>Adinetidae</taxon>
        <taxon>Adineta</taxon>
    </lineage>
</organism>